<evidence type="ECO:0000259" key="1">
    <source>
        <dbReference type="SMART" id="SM00849"/>
    </source>
</evidence>
<dbReference type="SUPFAM" id="SSF56281">
    <property type="entry name" value="Metallo-hydrolase/oxidoreductase"/>
    <property type="match status" value="1"/>
</dbReference>
<reference evidence="2 3" key="1">
    <citation type="submission" date="2023-03" db="EMBL/GenBank/DDBJ databases">
        <title>Bacillus Genome Sequencing.</title>
        <authorList>
            <person name="Dunlap C."/>
        </authorList>
    </citation>
    <scope>NUCLEOTIDE SEQUENCE [LARGE SCALE GENOMIC DNA]</scope>
    <source>
        <strain evidence="2 3">NRS-38</strain>
    </source>
</reference>
<comment type="caution">
    <text evidence="2">The sequence shown here is derived from an EMBL/GenBank/DDBJ whole genome shotgun (WGS) entry which is preliminary data.</text>
</comment>
<dbReference type="InterPro" id="IPR048933">
    <property type="entry name" value="B_lactamase-like_C"/>
</dbReference>
<dbReference type="InterPro" id="IPR001279">
    <property type="entry name" value="Metallo-B-lactamas"/>
</dbReference>
<accession>A0ABD5J187</accession>
<protein>
    <submittedName>
        <fullName evidence="2">MBL fold metallo-hydrolase</fullName>
    </submittedName>
</protein>
<name>A0ABD5J187_9BACL</name>
<dbReference type="RefSeq" id="WP_328219511.1">
    <property type="nucleotide sequence ID" value="NZ_JARTLI010000071.1"/>
</dbReference>
<dbReference type="EMBL" id="JARTLI010000071">
    <property type="protein sequence ID" value="MED5053799.1"/>
    <property type="molecule type" value="Genomic_DNA"/>
</dbReference>
<dbReference type="InterPro" id="IPR036388">
    <property type="entry name" value="WH-like_DNA-bd_sf"/>
</dbReference>
<feature type="domain" description="Metallo-beta-lactamase" evidence="1">
    <location>
        <begin position="26"/>
        <end position="238"/>
    </location>
</feature>
<dbReference type="Pfam" id="PF21221">
    <property type="entry name" value="B_lactamase-like_C"/>
    <property type="match status" value="1"/>
</dbReference>
<dbReference type="Gene3D" id="1.10.10.10">
    <property type="entry name" value="Winged helix-like DNA-binding domain superfamily/Winged helix DNA-binding domain"/>
    <property type="match status" value="1"/>
</dbReference>
<dbReference type="SMART" id="SM00849">
    <property type="entry name" value="Lactamase_B"/>
    <property type="match status" value="1"/>
</dbReference>
<dbReference type="Pfam" id="PF00753">
    <property type="entry name" value="Lactamase_B"/>
    <property type="match status" value="1"/>
</dbReference>
<dbReference type="PANTHER" id="PTHR23131">
    <property type="entry name" value="ENDORIBONUCLEASE LACTB2"/>
    <property type="match status" value="1"/>
</dbReference>
<dbReference type="CDD" id="cd07725">
    <property type="entry name" value="TTHA1429-like_MBL-fold"/>
    <property type="match status" value="1"/>
</dbReference>
<sequence>MLMVNIEIIQDHMYRIPVPVPFPMKYVYCYLFREADGWSIVDVGFHYPDAIDTWEKAFQQLHVDRRQIHSIYLTHFHPDHFGLAGWMQRQTGAQVWISREDYAMAERVWKEGSDQAEQVGEAFRQHSVPDELVSQIEESMQKLAQHVMPLPSLSILNRDEVILGQKRWKVIEVPGHSDGLINFYQPELRYLLVSDHVLERITPNISVWPGSHPNPLQRYVSSLHRVKELDVAIAFPAHGEVIRHLRQRVDDILRHHEKRLHYMKSLASEGKTAYEVAFAVFGHKSLTAHQWRFAIAETLAHLDYLVSRGELQKEKRNGSVVYQSEEK</sequence>
<dbReference type="Gene3D" id="3.60.15.10">
    <property type="entry name" value="Ribonuclease Z/Hydroxyacylglutathione hydrolase-like"/>
    <property type="match status" value="1"/>
</dbReference>
<dbReference type="InterPro" id="IPR050662">
    <property type="entry name" value="Sec-metab_biosynth-thioest"/>
</dbReference>
<evidence type="ECO:0000313" key="3">
    <source>
        <dbReference type="Proteomes" id="UP001339962"/>
    </source>
</evidence>
<gene>
    <name evidence="2" type="ORF">P9850_18725</name>
</gene>
<organism evidence="2 3">
    <name type="scientific">Anoxybacteroides rupiense</name>
    <dbReference type="NCBI Taxonomy" id="311460"/>
    <lineage>
        <taxon>Bacteria</taxon>
        <taxon>Bacillati</taxon>
        <taxon>Bacillota</taxon>
        <taxon>Bacilli</taxon>
        <taxon>Bacillales</taxon>
        <taxon>Anoxybacillaceae</taxon>
        <taxon>Anoxybacteroides</taxon>
    </lineage>
</organism>
<evidence type="ECO:0000313" key="2">
    <source>
        <dbReference type="EMBL" id="MED5053799.1"/>
    </source>
</evidence>
<dbReference type="PANTHER" id="PTHR23131:SF4">
    <property type="entry name" value="METALLO-BETA-LACTAMASE SUPERFAMILY POTEIN"/>
    <property type="match status" value="1"/>
</dbReference>
<dbReference type="AlphaFoldDB" id="A0ABD5J187"/>
<dbReference type="Proteomes" id="UP001339962">
    <property type="component" value="Unassembled WGS sequence"/>
</dbReference>
<dbReference type="InterPro" id="IPR036866">
    <property type="entry name" value="RibonucZ/Hydroxyglut_hydro"/>
</dbReference>
<proteinExistence type="predicted"/>